<comment type="caution">
    <text evidence="2">The sequence shown here is derived from an EMBL/GenBank/DDBJ whole genome shotgun (WGS) entry which is preliminary data.</text>
</comment>
<feature type="region of interest" description="Disordered" evidence="1">
    <location>
        <begin position="286"/>
        <end position="349"/>
    </location>
</feature>
<evidence type="ECO:0000256" key="1">
    <source>
        <dbReference type="SAM" id="MobiDB-lite"/>
    </source>
</evidence>
<accession>A0A8H6SV71</accession>
<feature type="compositionally biased region" description="Acidic residues" evidence="1">
    <location>
        <begin position="322"/>
        <end position="342"/>
    </location>
</feature>
<organism evidence="2 3">
    <name type="scientific">Mycena indigotica</name>
    <dbReference type="NCBI Taxonomy" id="2126181"/>
    <lineage>
        <taxon>Eukaryota</taxon>
        <taxon>Fungi</taxon>
        <taxon>Dikarya</taxon>
        <taxon>Basidiomycota</taxon>
        <taxon>Agaricomycotina</taxon>
        <taxon>Agaricomycetes</taxon>
        <taxon>Agaricomycetidae</taxon>
        <taxon>Agaricales</taxon>
        <taxon>Marasmiineae</taxon>
        <taxon>Mycenaceae</taxon>
        <taxon>Mycena</taxon>
    </lineage>
</organism>
<keyword evidence="3" id="KW-1185">Reference proteome</keyword>
<feature type="compositionally biased region" description="Low complexity" evidence="1">
    <location>
        <begin position="124"/>
        <end position="145"/>
    </location>
</feature>
<sequence>MSDGVASSAFNGQHPPVGWSQPQLQLPFIPPQIFQDALMLSKPVELSDEPTLIRAIAECRERRESYKDALNKLHGKDGHSASLWKDYYLDHKDKIDAAVQESATPTPPPIRKNTIKKPAIASFKPDSSASESEASRSPSPVPSVSRSRKPRKKKKRDETEIIQQPGSSGGRRQTINSLTAHTLVLSNSRLPPPNTEIRIPPPPSREPIPPTLVIPHNRGGHKFTTEDKKYFLEFIQWRLQEDPSLNRKDLCEELGEKAPHHNYTSWNSYWSNHHDLPDKILAQARNEDSDNDSAKPRDKIQPLPRYKEDSSDSELSAAASGSEDEWQEEDEDSVEIATEDETQMGAAGAPFNSADFAALARHIASYPNWEYSSNAAKFGAFVDKYPERSAKAWGEFYRRNDKLIDRMVRKLQTKMKPTPKERKLPSVKRKSDLEEVDVGSAKRNRTEY</sequence>
<feature type="compositionally biased region" description="Basic residues" evidence="1">
    <location>
        <begin position="146"/>
        <end position="155"/>
    </location>
</feature>
<reference evidence="2" key="1">
    <citation type="submission" date="2020-05" db="EMBL/GenBank/DDBJ databases">
        <title>Mycena genomes resolve the evolution of fungal bioluminescence.</title>
        <authorList>
            <person name="Tsai I.J."/>
        </authorList>
    </citation>
    <scope>NUCLEOTIDE SEQUENCE</scope>
    <source>
        <strain evidence="2">171206Taipei</strain>
    </source>
</reference>
<feature type="compositionally biased region" description="Basic and acidic residues" evidence="1">
    <location>
        <begin position="286"/>
        <end position="310"/>
    </location>
</feature>
<feature type="compositionally biased region" description="Polar residues" evidence="1">
    <location>
        <begin position="161"/>
        <end position="189"/>
    </location>
</feature>
<feature type="compositionally biased region" description="Basic and acidic residues" evidence="1">
    <location>
        <begin position="418"/>
        <end position="433"/>
    </location>
</feature>
<protein>
    <submittedName>
        <fullName evidence="2">Uncharacterized protein</fullName>
    </submittedName>
</protein>
<dbReference type="EMBL" id="JACAZF010000004">
    <property type="protein sequence ID" value="KAF7306785.1"/>
    <property type="molecule type" value="Genomic_DNA"/>
</dbReference>
<dbReference type="GeneID" id="59344028"/>
<proteinExistence type="predicted"/>
<dbReference type="Proteomes" id="UP000636479">
    <property type="component" value="Unassembled WGS sequence"/>
</dbReference>
<feature type="region of interest" description="Disordered" evidence="1">
    <location>
        <begin position="100"/>
        <end position="220"/>
    </location>
</feature>
<feature type="region of interest" description="Disordered" evidence="1">
    <location>
        <begin position="413"/>
        <end position="448"/>
    </location>
</feature>
<dbReference type="AlphaFoldDB" id="A0A8H6SV71"/>
<name>A0A8H6SV71_9AGAR</name>
<gene>
    <name evidence="2" type="ORF">MIND_00470200</name>
</gene>
<feature type="region of interest" description="Disordered" evidence="1">
    <location>
        <begin position="1"/>
        <end position="22"/>
    </location>
</feature>
<feature type="compositionally biased region" description="Pro residues" evidence="1">
    <location>
        <begin position="190"/>
        <end position="212"/>
    </location>
</feature>
<evidence type="ECO:0000313" key="3">
    <source>
        <dbReference type="Proteomes" id="UP000636479"/>
    </source>
</evidence>
<dbReference type="RefSeq" id="XP_037221804.1">
    <property type="nucleotide sequence ID" value="XM_037361512.1"/>
</dbReference>
<dbReference type="OrthoDB" id="3194584at2759"/>
<evidence type="ECO:0000313" key="2">
    <source>
        <dbReference type="EMBL" id="KAF7306785.1"/>
    </source>
</evidence>